<dbReference type="EMBL" id="JPWA01000047">
    <property type="protein sequence ID" value="RCK03792.1"/>
    <property type="molecule type" value="Genomic_DNA"/>
</dbReference>
<accession>A0A367U9S9</accession>
<organism evidence="2 3">
    <name type="scientific">Thalassospira xianhensis MCCC 1A02616</name>
    <dbReference type="NCBI Taxonomy" id="1177929"/>
    <lineage>
        <taxon>Bacteria</taxon>
        <taxon>Pseudomonadati</taxon>
        <taxon>Pseudomonadota</taxon>
        <taxon>Alphaproteobacteria</taxon>
        <taxon>Rhodospirillales</taxon>
        <taxon>Thalassospiraceae</taxon>
        <taxon>Thalassospira</taxon>
    </lineage>
</organism>
<dbReference type="AlphaFoldDB" id="A0A367U9S9"/>
<keyword evidence="1" id="KW-0732">Signal</keyword>
<feature type="chain" id="PRO_5016562163" evidence="1">
    <location>
        <begin position="28"/>
        <end position="126"/>
    </location>
</feature>
<evidence type="ECO:0000256" key="1">
    <source>
        <dbReference type="SAM" id="SignalP"/>
    </source>
</evidence>
<sequence>MKNMLRIFLSFWIAFSLIGTNAGQTFAQTAKHSISSDIVEITICAAGQQTKTILIDQNGNQVPTPDKCDCLACPNCINSTFFSLPDAIRTIGHEHAVILTDIPQSFDIADATTRAPGSARAPPQKV</sequence>
<proteinExistence type="predicted"/>
<evidence type="ECO:0000313" key="3">
    <source>
        <dbReference type="Proteomes" id="UP000252419"/>
    </source>
</evidence>
<reference evidence="2 3" key="1">
    <citation type="submission" date="2014-07" db="EMBL/GenBank/DDBJ databases">
        <title>Draft genome sequence of Thalassospira xianhensis P-4 (MCCC 1A02616).</title>
        <authorList>
            <person name="Lai Q."/>
            <person name="Shao Z."/>
        </authorList>
    </citation>
    <scope>NUCLEOTIDE SEQUENCE [LARGE SCALE GENOMIC DNA]</scope>
    <source>
        <strain evidence="2 3">MCCC 1A02616</strain>
    </source>
</reference>
<keyword evidence="3" id="KW-1185">Reference proteome</keyword>
<name>A0A367U9S9_9PROT</name>
<evidence type="ECO:0000313" key="2">
    <source>
        <dbReference type="EMBL" id="RCK03792.1"/>
    </source>
</evidence>
<comment type="caution">
    <text evidence="2">The sequence shown here is derived from an EMBL/GenBank/DDBJ whole genome shotgun (WGS) entry which is preliminary data.</text>
</comment>
<gene>
    <name evidence="2" type="ORF">TH5_23375</name>
</gene>
<feature type="signal peptide" evidence="1">
    <location>
        <begin position="1"/>
        <end position="27"/>
    </location>
</feature>
<protein>
    <submittedName>
        <fullName evidence="2">Uncharacterized protein</fullName>
    </submittedName>
</protein>
<dbReference type="Proteomes" id="UP000252419">
    <property type="component" value="Unassembled WGS sequence"/>
</dbReference>
<dbReference type="RefSeq" id="WP_114123832.1">
    <property type="nucleotide sequence ID" value="NZ_JPWA01000047.1"/>
</dbReference>